<dbReference type="AlphaFoldDB" id="A0A392RMP6"/>
<evidence type="ECO:0000313" key="3">
    <source>
        <dbReference type="Proteomes" id="UP000265520"/>
    </source>
</evidence>
<reference evidence="2 3" key="1">
    <citation type="journal article" date="2018" name="Front. Plant Sci.">
        <title>Red Clover (Trifolium pratense) and Zigzag Clover (T. medium) - A Picture of Genomic Similarities and Differences.</title>
        <authorList>
            <person name="Dluhosova J."/>
            <person name="Istvanek J."/>
            <person name="Nedelnik J."/>
            <person name="Repkova J."/>
        </authorList>
    </citation>
    <scope>NUCLEOTIDE SEQUENCE [LARGE SCALE GENOMIC DNA]</scope>
    <source>
        <strain evidence="3">cv. 10/8</strain>
        <tissue evidence="2">Leaf</tissue>
    </source>
</reference>
<feature type="region of interest" description="Disordered" evidence="1">
    <location>
        <begin position="1"/>
        <end position="116"/>
    </location>
</feature>
<protein>
    <submittedName>
        <fullName evidence="2">Uncharacterized protein</fullName>
    </submittedName>
</protein>
<keyword evidence="3" id="KW-1185">Reference proteome</keyword>
<feature type="compositionally biased region" description="Polar residues" evidence="1">
    <location>
        <begin position="92"/>
        <end position="116"/>
    </location>
</feature>
<comment type="caution">
    <text evidence="2">The sequence shown here is derived from an EMBL/GenBank/DDBJ whole genome shotgun (WGS) entry which is preliminary data.</text>
</comment>
<feature type="compositionally biased region" description="Basic and acidic residues" evidence="1">
    <location>
        <begin position="80"/>
        <end position="91"/>
    </location>
</feature>
<feature type="compositionally biased region" description="Basic residues" evidence="1">
    <location>
        <begin position="43"/>
        <end position="59"/>
    </location>
</feature>
<organism evidence="2 3">
    <name type="scientific">Trifolium medium</name>
    <dbReference type="NCBI Taxonomy" id="97028"/>
    <lineage>
        <taxon>Eukaryota</taxon>
        <taxon>Viridiplantae</taxon>
        <taxon>Streptophyta</taxon>
        <taxon>Embryophyta</taxon>
        <taxon>Tracheophyta</taxon>
        <taxon>Spermatophyta</taxon>
        <taxon>Magnoliopsida</taxon>
        <taxon>eudicotyledons</taxon>
        <taxon>Gunneridae</taxon>
        <taxon>Pentapetalae</taxon>
        <taxon>rosids</taxon>
        <taxon>fabids</taxon>
        <taxon>Fabales</taxon>
        <taxon>Fabaceae</taxon>
        <taxon>Papilionoideae</taxon>
        <taxon>50 kb inversion clade</taxon>
        <taxon>NPAAA clade</taxon>
        <taxon>Hologalegina</taxon>
        <taxon>IRL clade</taxon>
        <taxon>Trifolieae</taxon>
        <taxon>Trifolium</taxon>
    </lineage>
</organism>
<dbReference type="Proteomes" id="UP000265520">
    <property type="component" value="Unassembled WGS sequence"/>
</dbReference>
<proteinExistence type="predicted"/>
<name>A0A392RMP6_9FABA</name>
<dbReference type="EMBL" id="LXQA010237724">
    <property type="protein sequence ID" value="MCI36816.1"/>
    <property type="molecule type" value="Genomic_DNA"/>
</dbReference>
<feature type="non-terminal residue" evidence="2">
    <location>
        <position position="116"/>
    </location>
</feature>
<accession>A0A392RMP6</accession>
<evidence type="ECO:0000313" key="2">
    <source>
        <dbReference type="EMBL" id="MCI36816.1"/>
    </source>
</evidence>
<sequence length="116" mass="13180">MADSTAAATPKRKRDGKEKVENVVEGKKKKVATSVSDKEKITKKQRTQKKRAPRAVRKMVVHEETDEEPLQRKRKRTKTHKDQPEQKKMTTEAETGNPHSPKNNVINSQAQTPPIS</sequence>
<evidence type="ECO:0000256" key="1">
    <source>
        <dbReference type="SAM" id="MobiDB-lite"/>
    </source>
</evidence>
<feature type="compositionally biased region" description="Basic and acidic residues" evidence="1">
    <location>
        <begin position="15"/>
        <end position="26"/>
    </location>
</feature>